<dbReference type="PANTHER" id="PTHR13049:SF2">
    <property type="entry name" value="COILED-COIL DOMAIN-CONTAINING PROTEIN 25"/>
    <property type="match status" value="1"/>
</dbReference>
<dbReference type="PANTHER" id="PTHR13049">
    <property type="entry name" value="DUF814-RELATED"/>
    <property type="match status" value="1"/>
</dbReference>
<organism evidence="5 6">
    <name type="scientific">Rhodotorula paludigena</name>
    <dbReference type="NCBI Taxonomy" id="86838"/>
    <lineage>
        <taxon>Eukaryota</taxon>
        <taxon>Fungi</taxon>
        <taxon>Dikarya</taxon>
        <taxon>Basidiomycota</taxon>
        <taxon>Pucciniomycotina</taxon>
        <taxon>Microbotryomycetes</taxon>
        <taxon>Sporidiobolales</taxon>
        <taxon>Sporidiobolaceae</taxon>
        <taxon>Rhodotorula</taxon>
    </lineage>
</organism>
<feature type="domain" description="NFACT RNA-binding" evidence="4">
    <location>
        <begin position="31"/>
        <end position="82"/>
    </location>
</feature>
<dbReference type="AlphaFoldDB" id="A0AAV5GTJ0"/>
<reference evidence="5 6" key="1">
    <citation type="submission" date="2021-12" db="EMBL/GenBank/DDBJ databases">
        <title>High titer production of polyol ester of fatty acids by Rhodotorula paludigena BS15 towards product separation-free biomass refinery.</title>
        <authorList>
            <person name="Mano J."/>
            <person name="Ono H."/>
            <person name="Tanaka T."/>
            <person name="Naito K."/>
            <person name="Sushida H."/>
            <person name="Ike M."/>
            <person name="Tokuyasu K."/>
            <person name="Kitaoka M."/>
        </authorList>
    </citation>
    <scope>NUCLEOTIDE SEQUENCE [LARGE SCALE GENOMIC DNA]</scope>
    <source>
        <strain evidence="5 6">BS15</strain>
    </source>
</reference>
<dbReference type="InterPro" id="IPR039730">
    <property type="entry name" value="Jlp2/Ccd25"/>
</dbReference>
<evidence type="ECO:0000256" key="2">
    <source>
        <dbReference type="SAM" id="Coils"/>
    </source>
</evidence>
<proteinExistence type="inferred from homology"/>
<gene>
    <name evidence="5" type="ORF">Rhopal_005860-T1</name>
</gene>
<evidence type="ECO:0000256" key="3">
    <source>
        <dbReference type="SAM" id="MobiDB-lite"/>
    </source>
</evidence>
<evidence type="ECO:0000256" key="1">
    <source>
        <dbReference type="ARBA" id="ARBA00008998"/>
    </source>
</evidence>
<dbReference type="Pfam" id="PF05670">
    <property type="entry name" value="NFACT-R_1"/>
    <property type="match status" value="1"/>
</dbReference>
<dbReference type="InterPro" id="IPR008532">
    <property type="entry name" value="NFACT_RNA-bd"/>
</dbReference>
<keyword evidence="2" id="KW-0175">Coiled coil</keyword>
<dbReference type="EMBL" id="BQKY01000012">
    <property type="protein sequence ID" value="GJN92822.1"/>
    <property type="molecule type" value="Genomic_DNA"/>
</dbReference>
<keyword evidence="6" id="KW-1185">Reference proteome</keyword>
<comment type="similarity">
    <text evidence="1">Belongs to the CCDC25 family.</text>
</comment>
<name>A0AAV5GTJ0_9BASI</name>
<dbReference type="Proteomes" id="UP001342314">
    <property type="component" value="Unassembled WGS sequence"/>
</dbReference>
<feature type="region of interest" description="Disordered" evidence="3">
    <location>
        <begin position="156"/>
        <end position="188"/>
    </location>
</feature>
<evidence type="ECO:0000313" key="6">
    <source>
        <dbReference type="Proteomes" id="UP001342314"/>
    </source>
</evidence>
<feature type="coiled-coil region" evidence="2">
    <location>
        <begin position="104"/>
        <end position="153"/>
    </location>
</feature>
<evidence type="ECO:0000313" key="5">
    <source>
        <dbReference type="EMBL" id="GJN92822.1"/>
    </source>
</evidence>
<evidence type="ECO:0000259" key="4">
    <source>
        <dbReference type="Pfam" id="PF05670"/>
    </source>
</evidence>
<protein>
    <recommendedName>
        <fullName evidence="4">NFACT RNA-binding domain-containing protein</fullName>
    </recommendedName>
</protein>
<comment type="caution">
    <text evidence="5">The sequence shown here is derived from an EMBL/GenBank/DDBJ whole genome shotgun (WGS) entry which is preliminary data.</text>
</comment>
<sequence length="188" mass="21757">MVLFYSSNALGDDQPVVIYAGKDKFERMDWEKVPEKLLLDAGHICKAGSIQGNKQAVTIIYCKATNILKRGDFATGAVTFHDPRKVKRFRIEERVNAIVNRLNKTKVERQVDHEAERIERERQQHKLKRAAANERANADLALARQRKADAEARSYANLHAKEGTDEWEEDEWERNRKEGDFDPDDDFM</sequence>
<accession>A0AAV5GTJ0</accession>